<name>A0A2N9IUS9_FAGSY</name>
<organism evidence="2">
    <name type="scientific">Fagus sylvatica</name>
    <name type="common">Beechnut</name>
    <dbReference type="NCBI Taxonomy" id="28930"/>
    <lineage>
        <taxon>Eukaryota</taxon>
        <taxon>Viridiplantae</taxon>
        <taxon>Streptophyta</taxon>
        <taxon>Embryophyta</taxon>
        <taxon>Tracheophyta</taxon>
        <taxon>Spermatophyta</taxon>
        <taxon>Magnoliopsida</taxon>
        <taxon>eudicotyledons</taxon>
        <taxon>Gunneridae</taxon>
        <taxon>Pentapetalae</taxon>
        <taxon>rosids</taxon>
        <taxon>fabids</taxon>
        <taxon>Fagales</taxon>
        <taxon>Fagaceae</taxon>
        <taxon>Fagus</taxon>
    </lineage>
</organism>
<dbReference type="PANTHER" id="PTHR33116">
    <property type="entry name" value="REVERSE TRANSCRIPTASE ZINC-BINDING DOMAIN-CONTAINING PROTEIN-RELATED-RELATED"/>
    <property type="match status" value="1"/>
</dbReference>
<dbReference type="EMBL" id="OIVN01006226">
    <property type="protein sequence ID" value="SPD28268.1"/>
    <property type="molecule type" value="Genomic_DNA"/>
</dbReference>
<proteinExistence type="predicted"/>
<dbReference type="Pfam" id="PF00078">
    <property type="entry name" value="RVT_1"/>
    <property type="match status" value="1"/>
</dbReference>
<reference evidence="2" key="1">
    <citation type="submission" date="2018-02" db="EMBL/GenBank/DDBJ databases">
        <authorList>
            <person name="Cohen D.B."/>
            <person name="Kent A.D."/>
        </authorList>
    </citation>
    <scope>NUCLEOTIDE SEQUENCE</scope>
</reference>
<dbReference type="PANTHER" id="PTHR33116:SF78">
    <property type="entry name" value="OS12G0587133 PROTEIN"/>
    <property type="match status" value="1"/>
</dbReference>
<gene>
    <name evidence="2" type="ORF">FSB_LOCUS56150</name>
</gene>
<dbReference type="InterPro" id="IPR043502">
    <property type="entry name" value="DNA/RNA_pol_sf"/>
</dbReference>
<protein>
    <recommendedName>
        <fullName evidence="1">Reverse transcriptase domain-containing protein</fullName>
    </recommendedName>
</protein>
<dbReference type="AlphaFoldDB" id="A0A2N9IUS9"/>
<evidence type="ECO:0000313" key="2">
    <source>
        <dbReference type="EMBL" id="SPD28268.1"/>
    </source>
</evidence>
<sequence>MGIKFDCSPSFILAKKLKSLKLDLKKWNEEDFGNVLFKKNSLFQELQALESIEESRVLTEEERITHARIKMELEKYILFDEISWRQKSRALWLREGDKNTKFFHRVANSNRRNNTIGKLCVDGELTEDHEAIKVHIVNFYQSLYKESGVPRPLLDGLEFISLETEDVQWLERQFDEEEITEVIKGFNGDKAPGPDGFPLSFFQHCWSIVKDDMLAVFREFHSQCSFERSLNATFLTLIPKKSEAFEIISGSQNAFVRGRQILDSILIANECLDRRLKAGDPGVLCKLDLEKAYDHVNWGFLDYMLQRCSFSDKWRTWISFCVSIVRFSVLINGTSCGFFESTRGLRQGDPVSPLLFVIVMEALSRMLDRAIDGGFLSGFQVGSEEANHLMVSHLLFADDTLIFCEADPDQILNLGFLLTWFEAICGLKVNLAKSEMVQVGDVPHVGELAGILGCSTSSLPMKYLGLPLGAKFKAKEIWNEVLEKMERQLAGWKRLYLSKGGRLTLIKSTLSNLPTYFLSLFSYSCYSGSSNGTTSTRFLMGRSRRGVQIPLSQLGFSLFPGPMWGAGCEEPEHLRFDAGNGVSIRFWHDVWCGEAALKESFPDLFRLARNKEALVAQYMQVQSNNNDKLCWKPTPQLGFKVSSYYEVLNRREDYTFPWKSIWKPKVPSRVSFFVWVASLGKILTADNLRTWNIILVSWCCLCKADGETVDHLLLHCAFSKEVWDMVFVMFGVSWTMPRTVRGLLACWQGSSWETPSYRDLEVCSSLLDVVYLAGKEPSQF</sequence>
<dbReference type="InterPro" id="IPR000477">
    <property type="entry name" value="RT_dom"/>
</dbReference>
<dbReference type="InterPro" id="IPR026960">
    <property type="entry name" value="RVT-Znf"/>
</dbReference>
<dbReference type="Pfam" id="PF13966">
    <property type="entry name" value="zf-RVT"/>
    <property type="match status" value="1"/>
</dbReference>
<dbReference type="SUPFAM" id="SSF56672">
    <property type="entry name" value="DNA/RNA polymerases"/>
    <property type="match status" value="1"/>
</dbReference>
<evidence type="ECO:0000259" key="1">
    <source>
        <dbReference type="PROSITE" id="PS50878"/>
    </source>
</evidence>
<dbReference type="PROSITE" id="PS50878">
    <property type="entry name" value="RT_POL"/>
    <property type="match status" value="1"/>
</dbReference>
<dbReference type="CDD" id="cd01650">
    <property type="entry name" value="RT_nLTR_like"/>
    <property type="match status" value="1"/>
</dbReference>
<feature type="domain" description="Reverse transcriptase" evidence="1">
    <location>
        <begin position="219"/>
        <end position="468"/>
    </location>
</feature>
<accession>A0A2N9IUS9</accession>